<sequence>MRELREGFVPLTVASTGSGPAAFAPAGFAAAGSASSAGQAVAFRPAVLGVPEVDVAVHAAARAAGFAAGFAAGARQAAAAAELEAELVATRRAADDEAAARALAAALGVLASAAAAAQARTAPVLAQAESLLHAGALELARAVLGVELCDAERSATAALGRVLRQPRVPEVVTVHLHPRDLDVLRAVGADAAPDGVVLVADASLAPGDALARHDDGYLDARIGSALERAAAALVDDAPSGDVLGDARQTGDLR</sequence>
<dbReference type="Pfam" id="PF02108">
    <property type="entry name" value="FliH"/>
    <property type="match status" value="1"/>
</dbReference>
<keyword evidence="5" id="KW-0653">Protein transport</keyword>
<comment type="function">
    <text evidence="1">Needed for flagellar regrowth and assembly.</text>
</comment>
<keyword evidence="3" id="KW-0813">Transport</keyword>
<dbReference type="PANTHER" id="PTHR34982:SF1">
    <property type="entry name" value="FLAGELLAR ASSEMBLY PROTEIN FLIH"/>
    <property type="match status" value="1"/>
</dbReference>
<keyword evidence="6" id="KW-1006">Bacterial flagellum protein export</keyword>
<dbReference type="InterPro" id="IPR051472">
    <property type="entry name" value="T3SS_Stator/FliH"/>
</dbReference>
<organism evidence="8 9">
    <name type="scientific">Cellulomonas fengjieae</name>
    <dbReference type="NCBI Taxonomy" id="2819978"/>
    <lineage>
        <taxon>Bacteria</taxon>
        <taxon>Bacillati</taxon>
        <taxon>Actinomycetota</taxon>
        <taxon>Actinomycetes</taxon>
        <taxon>Micrococcales</taxon>
        <taxon>Cellulomonadaceae</taxon>
        <taxon>Cellulomonas</taxon>
    </lineage>
</organism>
<dbReference type="EMBL" id="JAGFBM010000004">
    <property type="protein sequence ID" value="MBO3084938.1"/>
    <property type="molecule type" value="Genomic_DNA"/>
</dbReference>
<dbReference type="Proteomes" id="UP000678317">
    <property type="component" value="Unassembled WGS sequence"/>
</dbReference>
<feature type="domain" description="Flagellar assembly protein FliH/Type III secretion system HrpE" evidence="7">
    <location>
        <begin position="110"/>
        <end position="227"/>
    </location>
</feature>
<comment type="caution">
    <text evidence="8">The sequence shown here is derived from an EMBL/GenBank/DDBJ whole genome shotgun (WGS) entry which is preliminary data.</text>
</comment>
<evidence type="ECO:0000256" key="1">
    <source>
        <dbReference type="ARBA" id="ARBA00003041"/>
    </source>
</evidence>
<evidence type="ECO:0000256" key="5">
    <source>
        <dbReference type="ARBA" id="ARBA00022927"/>
    </source>
</evidence>
<proteinExistence type="inferred from homology"/>
<dbReference type="InterPro" id="IPR018035">
    <property type="entry name" value="Flagellar_FliH/T3SS_HrpE"/>
</dbReference>
<evidence type="ECO:0000313" key="9">
    <source>
        <dbReference type="Proteomes" id="UP000678317"/>
    </source>
</evidence>
<accession>A0ABS3SGS4</accession>
<name>A0ABS3SGS4_9CELL</name>
<reference evidence="8 9" key="1">
    <citation type="submission" date="2021-03" db="EMBL/GenBank/DDBJ databases">
        <title>novel species in genus Cellulomonas.</title>
        <authorList>
            <person name="Zhang G."/>
        </authorList>
    </citation>
    <scope>NUCLEOTIDE SEQUENCE [LARGE SCALE GENOMIC DNA]</scope>
    <source>
        <strain evidence="9">zg-ZUI188</strain>
    </source>
</reference>
<keyword evidence="4" id="KW-1005">Bacterial flagellum biogenesis</keyword>
<dbReference type="RefSeq" id="WP_208289532.1">
    <property type="nucleotide sequence ID" value="NZ_CP074404.1"/>
</dbReference>
<evidence type="ECO:0000259" key="7">
    <source>
        <dbReference type="Pfam" id="PF02108"/>
    </source>
</evidence>
<evidence type="ECO:0000256" key="4">
    <source>
        <dbReference type="ARBA" id="ARBA00022795"/>
    </source>
</evidence>
<evidence type="ECO:0000313" key="8">
    <source>
        <dbReference type="EMBL" id="MBO3084938.1"/>
    </source>
</evidence>
<evidence type="ECO:0000256" key="6">
    <source>
        <dbReference type="ARBA" id="ARBA00023225"/>
    </source>
</evidence>
<keyword evidence="9" id="KW-1185">Reference proteome</keyword>
<gene>
    <name evidence="8" type="ORF">J4035_09825</name>
</gene>
<comment type="similarity">
    <text evidence="2">Belongs to the FliH family.</text>
</comment>
<evidence type="ECO:0000256" key="3">
    <source>
        <dbReference type="ARBA" id="ARBA00022448"/>
    </source>
</evidence>
<protein>
    <recommendedName>
        <fullName evidence="7">Flagellar assembly protein FliH/Type III secretion system HrpE domain-containing protein</fullName>
    </recommendedName>
</protein>
<dbReference type="PANTHER" id="PTHR34982">
    <property type="entry name" value="YOP PROTEINS TRANSLOCATION PROTEIN L"/>
    <property type="match status" value="1"/>
</dbReference>
<evidence type="ECO:0000256" key="2">
    <source>
        <dbReference type="ARBA" id="ARBA00006602"/>
    </source>
</evidence>